<dbReference type="Pfam" id="PF00353">
    <property type="entry name" value="HemolysinCabind"/>
    <property type="match status" value="1"/>
</dbReference>
<name>A0A317DT55_9PROT</name>
<sequence>LGDVDNRTATTLTFTTDADDHDLLANTAATGNLILIGDGNVNTLRGGGGADVLDGGTGSDYLTGGGGADQFRFDAAAAFGDDVVQDFQDGIDILNLDGLNPNYSIQIQNSGADALVRVLDGANAFAQISTITVVGQAGNITFSDLLLT</sequence>
<keyword evidence="2" id="KW-1185">Reference proteome</keyword>
<dbReference type="GO" id="GO:0005509">
    <property type="term" value="F:calcium ion binding"/>
    <property type="evidence" value="ECO:0007669"/>
    <property type="project" value="InterPro"/>
</dbReference>
<dbReference type="AlphaFoldDB" id="A0A317DT55"/>
<dbReference type="InterPro" id="IPR018511">
    <property type="entry name" value="Hemolysin-typ_Ca-bd_CS"/>
</dbReference>
<feature type="non-terminal residue" evidence="1">
    <location>
        <position position="1"/>
    </location>
</feature>
<organism evidence="1 2">
    <name type="scientific">Zavarzinia aquatilis</name>
    <dbReference type="NCBI Taxonomy" id="2211142"/>
    <lineage>
        <taxon>Bacteria</taxon>
        <taxon>Pseudomonadati</taxon>
        <taxon>Pseudomonadota</taxon>
        <taxon>Alphaproteobacteria</taxon>
        <taxon>Rhodospirillales</taxon>
        <taxon>Zavarziniaceae</taxon>
        <taxon>Zavarzinia</taxon>
    </lineage>
</organism>
<dbReference type="InterPro" id="IPR001343">
    <property type="entry name" value="Hemolysn_Ca-bd"/>
</dbReference>
<evidence type="ECO:0000313" key="2">
    <source>
        <dbReference type="Proteomes" id="UP000245461"/>
    </source>
</evidence>
<evidence type="ECO:0008006" key="3">
    <source>
        <dbReference type="Google" id="ProtNLM"/>
    </source>
</evidence>
<dbReference type="EMBL" id="QGLE01000024">
    <property type="protein sequence ID" value="PWR17532.1"/>
    <property type="molecule type" value="Genomic_DNA"/>
</dbReference>
<dbReference type="Gene3D" id="2.150.10.10">
    <property type="entry name" value="Serralysin-like metalloprotease, C-terminal"/>
    <property type="match status" value="1"/>
</dbReference>
<proteinExistence type="predicted"/>
<protein>
    <recommendedName>
        <fullName evidence="3">Calcium-binding protein</fullName>
    </recommendedName>
</protein>
<dbReference type="PROSITE" id="PS00330">
    <property type="entry name" value="HEMOLYSIN_CALCIUM"/>
    <property type="match status" value="1"/>
</dbReference>
<gene>
    <name evidence="1" type="ORF">DKG74_21030</name>
</gene>
<dbReference type="SUPFAM" id="SSF51120">
    <property type="entry name" value="beta-Roll"/>
    <property type="match status" value="1"/>
</dbReference>
<comment type="caution">
    <text evidence="1">The sequence shown here is derived from an EMBL/GenBank/DDBJ whole genome shotgun (WGS) entry which is preliminary data.</text>
</comment>
<dbReference type="Proteomes" id="UP000245461">
    <property type="component" value="Unassembled WGS sequence"/>
</dbReference>
<dbReference type="PRINTS" id="PR00313">
    <property type="entry name" value="CABNDNGRPT"/>
</dbReference>
<reference evidence="1 2" key="1">
    <citation type="submission" date="2018-05" db="EMBL/GenBank/DDBJ databases">
        <title>Zavarzinia sp. HR-AS.</title>
        <authorList>
            <person name="Lee Y."/>
            <person name="Jeon C.O."/>
        </authorList>
    </citation>
    <scope>NUCLEOTIDE SEQUENCE [LARGE SCALE GENOMIC DNA]</scope>
    <source>
        <strain evidence="1 2">HR-AS</strain>
    </source>
</reference>
<evidence type="ECO:0000313" key="1">
    <source>
        <dbReference type="EMBL" id="PWR17532.1"/>
    </source>
</evidence>
<accession>A0A317DT55</accession>
<dbReference type="InterPro" id="IPR011049">
    <property type="entry name" value="Serralysin-like_metalloprot_C"/>
</dbReference>